<dbReference type="EMBL" id="JMKI01000004">
    <property type="protein sequence ID" value="KEJ93350.1"/>
    <property type="molecule type" value="Genomic_DNA"/>
</dbReference>
<dbReference type="GeneID" id="90982536"/>
<name>A0A073IUS6_9BACT</name>
<gene>
    <name evidence="1" type="ORF">EH55_08595</name>
</gene>
<proteinExistence type="predicted"/>
<accession>A0A073IUS6</accession>
<organism evidence="1 2">
    <name type="scientific">Synergistes jonesii</name>
    <dbReference type="NCBI Taxonomy" id="2754"/>
    <lineage>
        <taxon>Bacteria</taxon>
        <taxon>Thermotogati</taxon>
        <taxon>Synergistota</taxon>
        <taxon>Synergistia</taxon>
        <taxon>Synergistales</taxon>
        <taxon>Synergistaceae</taxon>
        <taxon>Synergistes</taxon>
    </lineage>
</organism>
<dbReference type="RefSeq" id="WP_037974193.1">
    <property type="nucleotide sequence ID" value="NZ_JMKI01000004.1"/>
</dbReference>
<dbReference type="Proteomes" id="UP000027665">
    <property type="component" value="Unassembled WGS sequence"/>
</dbReference>
<evidence type="ECO:0000313" key="1">
    <source>
        <dbReference type="EMBL" id="KEJ93350.1"/>
    </source>
</evidence>
<keyword evidence="2" id="KW-1185">Reference proteome</keyword>
<sequence length="79" mass="9121">MARYGMAAKCRRFGKIHAFCGHEECYPAVWLLPMGAAAFACHNCDGFERDAARVKDMKEFCRHLLVSYMRTDEEEKKDV</sequence>
<evidence type="ECO:0000313" key="2">
    <source>
        <dbReference type="Proteomes" id="UP000027665"/>
    </source>
</evidence>
<reference evidence="1 2" key="1">
    <citation type="submission" date="2014-04" db="EMBL/GenBank/DDBJ databases">
        <title>Draft Genome Sequence of Synergistes jonesii.</title>
        <authorList>
            <person name="Coil D.A."/>
            <person name="Eisen J.A."/>
            <person name="Holland-Moritz H.E."/>
        </authorList>
    </citation>
    <scope>NUCLEOTIDE SEQUENCE [LARGE SCALE GENOMIC DNA]</scope>
    <source>
        <strain evidence="1 2">78-1</strain>
    </source>
</reference>
<dbReference type="AlphaFoldDB" id="A0A073IUS6"/>
<comment type="caution">
    <text evidence="1">The sequence shown here is derived from an EMBL/GenBank/DDBJ whole genome shotgun (WGS) entry which is preliminary data.</text>
</comment>
<dbReference type="STRING" id="2754.EH55_08595"/>
<protein>
    <submittedName>
        <fullName evidence="1">Uncharacterized protein</fullName>
    </submittedName>
</protein>